<dbReference type="InterPro" id="IPR050536">
    <property type="entry name" value="DtxR_MntR_Metal-Reg"/>
</dbReference>
<reference evidence="7" key="1">
    <citation type="journal article" date="2020" name="mSystems">
        <title>Genome- and Community-Level Interaction Insights into Carbon Utilization and Element Cycling Functions of Hydrothermarchaeota in Hydrothermal Sediment.</title>
        <authorList>
            <person name="Zhou Z."/>
            <person name="Liu Y."/>
            <person name="Xu W."/>
            <person name="Pan J."/>
            <person name="Luo Z.H."/>
            <person name="Li M."/>
        </authorList>
    </citation>
    <scope>NUCLEOTIDE SEQUENCE [LARGE SCALE GENOMIC DNA]</scope>
    <source>
        <strain evidence="7">SpSt-613</strain>
    </source>
</reference>
<dbReference type="InterPro" id="IPR022689">
    <property type="entry name" value="Iron_dep_repressor"/>
</dbReference>
<dbReference type="Pfam" id="PF02742">
    <property type="entry name" value="Fe_dep_repr_C"/>
    <property type="match status" value="1"/>
</dbReference>
<gene>
    <name evidence="7" type="ORF">ENT82_00310</name>
</gene>
<dbReference type="AlphaFoldDB" id="A0A7C4E117"/>
<dbReference type="GO" id="GO:0046914">
    <property type="term" value="F:transition metal ion binding"/>
    <property type="evidence" value="ECO:0007669"/>
    <property type="project" value="InterPro"/>
</dbReference>
<protein>
    <submittedName>
        <fullName evidence="7">Metal-dependent transcriptional regulator</fullName>
    </submittedName>
</protein>
<dbReference type="EMBL" id="DTAD01000007">
    <property type="protein sequence ID" value="HGN89561.1"/>
    <property type="molecule type" value="Genomic_DNA"/>
</dbReference>
<name>A0A7C4E117_CALS0</name>
<dbReference type="GO" id="GO:0046983">
    <property type="term" value="F:protein dimerization activity"/>
    <property type="evidence" value="ECO:0007669"/>
    <property type="project" value="InterPro"/>
</dbReference>
<dbReference type="SUPFAM" id="SSF46785">
    <property type="entry name" value="Winged helix' DNA-binding domain"/>
    <property type="match status" value="1"/>
</dbReference>
<accession>A0A7C4E117</accession>
<dbReference type="InterPro" id="IPR022687">
    <property type="entry name" value="HTH_DTXR"/>
</dbReference>
<keyword evidence="3" id="KW-0238">DNA-binding</keyword>
<evidence type="ECO:0000256" key="4">
    <source>
        <dbReference type="ARBA" id="ARBA00023163"/>
    </source>
</evidence>
<comment type="caution">
    <text evidence="7">The sequence shown here is derived from an EMBL/GenBank/DDBJ whole genome shotgun (WGS) entry which is preliminary data.</text>
</comment>
<evidence type="ECO:0000313" key="7">
    <source>
        <dbReference type="EMBL" id="HGN89561.1"/>
    </source>
</evidence>
<organism evidence="7">
    <name type="scientific">Caldiarchaeum subterraneum</name>
    <dbReference type="NCBI Taxonomy" id="311458"/>
    <lineage>
        <taxon>Archaea</taxon>
        <taxon>Nitrososphaerota</taxon>
        <taxon>Candidatus Caldarchaeales</taxon>
        <taxon>Candidatus Caldarchaeaceae</taxon>
        <taxon>Candidatus Caldarchaeum</taxon>
    </lineage>
</organism>
<comment type="similarity">
    <text evidence="1">Belongs to the DtxR/MntR family.</text>
</comment>
<dbReference type="GO" id="GO:0003677">
    <property type="term" value="F:DNA binding"/>
    <property type="evidence" value="ECO:0007669"/>
    <property type="project" value="UniProtKB-KW"/>
</dbReference>
<dbReference type="SUPFAM" id="SSF47979">
    <property type="entry name" value="Iron-dependent repressor protein, dimerization domain"/>
    <property type="match status" value="1"/>
</dbReference>
<dbReference type="InterPro" id="IPR036390">
    <property type="entry name" value="WH_DNA-bd_sf"/>
</dbReference>
<evidence type="ECO:0000256" key="1">
    <source>
        <dbReference type="ARBA" id="ARBA00007871"/>
    </source>
</evidence>
<evidence type="ECO:0000256" key="2">
    <source>
        <dbReference type="ARBA" id="ARBA00023015"/>
    </source>
</evidence>
<dbReference type="InterPro" id="IPR036421">
    <property type="entry name" value="Fe_dep_repressor_sf"/>
</dbReference>
<dbReference type="InterPro" id="IPR001367">
    <property type="entry name" value="Fe_dep_repressor"/>
</dbReference>
<feature type="domain" description="HTH dtxR-type" evidence="5">
    <location>
        <begin position="12"/>
        <end position="56"/>
    </location>
</feature>
<dbReference type="SMART" id="SM00529">
    <property type="entry name" value="HTH_DTXR"/>
    <property type="match status" value="1"/>
</dbReference>
<evidence type="ECO:0000259" key="6">
    <source>
        <dbReference type="Pfam" id="PF02742"/>
    </source>
</evidence>
<proteinExistence type="inferred from homology"/>
<dbReference type="GO" id="GO:0003700">
    <property type="term" value="F:DNA-binding transcription factor activity"/>
    <property type="evidence" value="ECO:0007669"/>
    <property type="project" value="InterPro"/>
</dbReference>
<evidence type="ECO:0000259" key="5">
    <source>
        <dbReference type="Pfam" id="PF01325"/>
    </source>
</evidence>
<dbReference type="PANTHER" id="PTHR33238:SF7">
    <property type="entry name" value="IRON-DEPENDENT TRANSCRIPTIONAL REGULATOR"/>
    <property type="match status" value="1"/>
</dbReference>
<dbReference type="Pfam" id="PF01325">
    <property type="entry name" value="Fe_dep_repress"/>
    <property type="match status" value="1"/>
</dbReference>
<keyword evidence="2" id="KW-0805">Transcription regulation</keyword>
<dbReference type="PANTHER" id="PTHR33238">
    <property type="entry name" value="IRON (METAL) DEPENDENT REPRESSOR, DTXR FAMILY"/>
    <property type="match status" value="1"/>
</dbReference>
<dbReference type="Gene3D" id="1.10.10.10">
    <property type="entry name" value="Winged helix-like DNA-binding domain superfamily/Winged helix DNA-binding domain"/>
    <property type="match status" value="1"/>
</dbReference>
<dbReference type="InterPro" id="IPR036388">
    <property type="entry name" value="WH-like_DNA-bd_sf"/>
</dbReference>
<feature type="domain" description="Iron dependent repressor metal binding and dimerisation" evidence="6">
    <location>
        <begin position="67"/>
        <end position="133"/>
    </location>
</feature>
<keyword evidence="4" id="KW-0804">Transcription</keyword>
<sequence length="142" mass="16230">MPKIILQQVETSYLLELYRAHENQHTPTTGELAKIFTVKPASAVDVLNRLSEKKLVTKIGWGKFSLTPRGYAVALRVIHNHRILETFFHKELGLETDKACIEAGRIDYAIGDEVVKRLCQRLNNPSTCIHGKEVKHPWCLRK</sequence>
<evidence type="ECO:0000256" key="3">
    <source>
        <dbReference type="ARBA" id="ARBA00023125"/>
    </source>
</evidence>